<sequence>MYTPVSSRAASAYRQVGVQSGVDGASPHTLIKMLFDGLIQSLNAARGALQRGDIAEKGRQIGKAVRILEEGLKGGLNPAQGGEIASNLAALYDYCVSRLTLANMRNDLALVEEVVSLIAPVAQSWSEIGANNGATAQGAGV</sequence>
<comment type="caution">
    <text evidence="7">The sequence shown here is derived from an EMBL/GenBank/DDBJ whole genome shotgun (WGS) entry which is preliminary data.</text>
</comment>
<comment type="similarity">
    <text evidence="2 6">Belongs to the FliS family.</text>
</comment>
<keyword evidence="7" id="KW-0282">Flagellum</keyword>
<reference evidence="7 8" key="1">
    <citation type="submission" date="2019-06" db="EMBL/GenBank/DDBJ databases">
        <title>Genomic Encyclopedia of Archaeal and Bacterial Type Strains, Phase II (KMG-II): from individual species to whole genera.</title>
        <authorList>
            <person name="Goeker M."/>
        </authorList>
    </citation>
    <scope>NUCLEOTIDE SEQUENCE [LARGE SCALE GENOMIC DNA]</scope>
    <source>
        <strain evidence="7 8">DSM 7270</strain>
    </source>
</reference>
<dbReference type="Proteomes" id="UP000316993">
    <property type="component" value="Unassembled WGS sequence"/>
</dbReference>
<dbReference type="RefSeq" id="WP_066692862.1">
    <property type="nucleotide sequence ID" value="NZ_VFPV01000002.1"/>
</dbReference>
<organism evidence="7 8">
    <name type="scientific">Acidovorax temperans</name>
    <dbReference type="NCBI Taxonomy" id="80878"/>
    <lineage>
        <taxon>Bacteria</taxon>
        <taxon>Pseudomonadati</taxon>
        <taxon>Pseudomonadota</taxon>
        <taxon>Betaproteobacteria</taxon>
        <taxon>Burkholderiales</taxon>
        <taxon>Comamonadaceae</taxon>
        <taxon>Acidovorax</taxon>
    </lineage>
</organism>
<dbReference type="InterPro" id="IPR036584">
    <property type="entry name" value="FliS_sf"/>
</dbReference>
<accession>A0A543L8Q6</accession>
<dbReference type="Gene3D" id="1.20.120.340">
    <property type="entry name" value="Flagellar protein FliS"/>
    <property type="match status" value="1"/>
</dbReference>
<dbReference type="EMBL" id="VFPV01000002">
    <property type="protein sequence ID" value="TQN03638.1"/>
    <property type="molecule type" value="Genomic_DNA"/>
</dbReference>
<keyword evidence="7" id="KW-0966">Cell projection</keyword>
<evidence type="ECO:0000256" key="2">
    <source>
        <dbReference type="ARBA" id="ARBA00008787"/>
    </source>
</evidence>
<dbReference type="PANTHER" id="PTHR34773">
    <property type="entry name" value="FLAGELLAR SECRETION CHAPERONE FLIS"/>
    <property type="match status" value="1"/>
</dbReference>
<dbReference type="AlphaFoldDB" id="A0A543L8Q6"/>
<dbReference type="GO" id="GO:0071973">
    <property type="term" value="P:bacterial-type flagellum-dependent cell motility"/>
    <property type="evidence" value="ECO:0007669"/>
    <property type="project" value="TreeGrafter"/>
</dbReference>
<keyword evidence="3 6" id="KW-0963">Cytoplasm</keyword>
<evidence type="ECO:0000256" key="3">
    <source>
        <dbReference type="ARBA" id="ARBA00022490"/>
    </source>
</evidence>
<keyword evidence="5" id="KW-0143">Chaperone</keyword>
<evidence type="ECO:0000313" key="7">
    <source>
        <dbReference type="EMBL" id="TQN03638.1"/>
    </source>
</evidence>
<dbReference type="GO" id="GO:0044780">
    <property type="term" value="P:bacterial-type flagellum assembly"/>
    <property type="evidence" value="ECO:0007669"/>
    <property type="project" value="InterPro"/>
</dbReference>
<dbReference type="PIRSF" id="PIRSF039090">
    <property type="entry name" value="Flis"/>
    <property type="match status" value="1"/>
</dbReference>
<protein>
    <recommendedName>
        <fullName evidence="6">Flagellar secretion chaperone FliS</fullName>
    </recommendedName>
</protein>
<evidence type="ECO:0000256" key="1">
    <source>
        <dbReference type="ARBA" id="ARBA00004514"/>
    </source>
</evidence>
<comment type="subcellular location">
    <subcellularLocation>
        <location evidence="1 6">Cytoplasm</location>
        <location evidence="1 6">Cytosol</location>
    </subcellularLocation>
</comment>
<gene>
    <name evidence="7" type="ORF">BDD18_2330</name>
</gene>
<dbReference type="GO" id="GO:0005829">
    <property type="term" value="C:cytosol"/>
    <property type="evidence" value="ECO:0007669"/>
    <property type="project" value="UniProtKB-SubCell"/>
</dbReference>
<dbReference type="SUPFAM" id="SSF101116">
    <property type="entry name" value="Flagellar export chaperone FliS"/>
    <property type="match status" value="1"/>
</dbReference>
<dbReference type="CDD" id="cd16098">
    <property type="entry name" value="FliS"/>
    <property type="match status" value="1"/>
</dbReference>
<evidence type="ECO:0000313" key="8">
    <source>
        <dbReference type="Proteomes" id="UP000316993"/>
    </source>
</evidence>
<proteinExistence type="inferred from homology"/>
<keyword evidence="7" id="KW-0969">Cilium</keyword>
<dbReference type="Pfam" id="PF02561">
    <property type="entry name" value="FliS"/>
    <property type="match status" value="1"/>
</dbReference>
<evidence type="ECO:0000256" key="5">
    <source>
        <dbReference type="ARBA" id="ARBA00023186"/>
    </source>
</evidence>
<evidence type="ECO:0000256" key="4">
    <source>
        <dbReference type="ARBA" id="ARBA00022795"/>
    </source>
</evidence>
<dbReference type="PANTHER" id="PTHR34773:SF1">
    <property type="entry name" value="FLAGELLAR SECRETION CHAPERONE FLIS"/>
    <property type="match status" value="1"/>
</dbReference>
<keyword evidence="4 6" id="KW-1005">Bacterial flagellum biogenesis</keyword>
<dbReference type="InterPro" id="IPR003713">
    <property type="entry name" value="FliS"/>
</dbReference>
<evidence type="ECO:0000256" key="6">
    <source>
        <dbReference type="PIRNR" id="PIRNR039090"/>
    </source>
</evidence>
<dbReference type="NCBIfam" id="TIGR00208">
    <property type="entry name" value="fliS"/>
    <property type="match status" value="1"/>
</dbReference>
<name>A0A543L8Q6_9BURK</name>